<dbReference type="EMBL" id="MASR01000001">
    <property type="protein sequence ID" value="OFE11918.1"/>
    <property type="molecule type" value="Genomic_DNA"/>
</dbReference>
<dbReference type="Pfam" id="PF02635">
    <property type="entry name" value="DsrE"/>
    <property type="match status" value="1"/>
</dbReference>
<accession>A0A1E8CHQ2</accession>
<dbReference type="Gene3D" id="3.40.1260.10">
    <property type="entry name" value="DsrEFH-like"/>
    <property type="match status" value="1"/>
</dbReference>
<reference evidence="3" key="1">
    <citation type="submission" date="2016-07" db="EMBL/GenBank/DDBJ databases">
        <authorList>
            <person name="Florea S."/>
            <person name="Webb J.S."/>
            <person name="Jaromczyk J."/>
            <person name="Schardl C.L."/>
        </authorList>
    </citation>
    <scope>NUCLEOTIDE SEQUENCE [LARGE SCALE GENOMIC DNA]</scope>
    <source>
        <strain evidence="3">KCTC 42131</strain>
    </source>
</reference>
<dbReference type="NCBIfam" id="TIGR03010">
    <property type="entry name" value="sulf_tusC_dsrF"/>
    <property type="match status" value="1"/>
</dbReference>
<dbReference type="OrthoDB" id="9789418at2"/>
<proteinExistence type="inferred from homology"/>
<dbReference type="Proteomes" id="UP000175669">
    <property type="component" value="Unassembled WGS sequence"/>
</dbReference>
<keyword evidence="3" id="KW-1185">Reference proteome</keyword>
<dbReference type="PANTHER" id="PTHR38780">
    <property type="entry name" value="PROTEIN TUSC"/>
    <property type="match status" value="1"/>
</dbReference>
<dbReference type="SUPFAM" id="SSF75169">
    <property type="entry name" value="DsrEFH-like"/>
    <property type="match status" value="1"/>
</dbReference>
<evidence type="ECO:0000313" key="3">
    <source>
        <dbReference type="Proteomes" id="UP000175669"/>
    </source>
</evidence>
<gene>
    <name evidence="2" type="ORF">PHACT_01150</name>
</gene>
<protein>
    <submittedName>
        <fullName evidence="2">Uncharacterized protein</fullName>
    </submittedName>
</protein>
<evidence type="ECO:0000256" key="1">
    <source>
        <dbReference type="ARBA" id="ARBA00005996"/>
    </source>
</evidence>
<dbReference type="STRING" id="1524254.PHACT_01150"/>
<dbReference type="NCBIfam" id="NF001238">
    <property type="entry name" value="PRK00211.1"/>
    <property type="match status" value="1"/>
</dbReference>
<dbReference type="InterPro" id="IPR027396">
    <property type="entry name" value="DsrEFH-like"/>
</dbReference>
<dbReference type="InterPro" id="IPR003787">
    <property type="entry name" value="Sulphur_relay_DsrE/F-like"/>
</dbReference>
<dbReference type="RefSeq" id="WP_070115543.1">
    <property type="nucleotide sequence ID" value="NZ_MASR01000001.1"/>
</dbReference>
<evidence type="ECO:0000313" key="2">
    <source>
        <dbReference type="EMBL" id="OFE11918.1"/>
    </source>
</evidence>
<name>A0A1E8CHQ2_9GAMM</name>
<dbReference type="AlphaFoldDB" id="A0A1E8CHQ2"/>
<organism evidence="2 3">
    <name type="scientific">Pseudohongiella acticola</name>
    <dbReference type="NCBI Taxonomy" id="1524254"/>
    <lineage>
        <taxon>Bacteria</taxon>
        <taxon>Pseudomonadati</taxon>
        <taxon>Pseudomonadota</taxon>
        <taxon>Gammaproteobacteria</taxon>
        <taxon>Pseudomonadales</taxon>
        <taxon>Pseudohongiellaceae</taxon>
        <taxon>Pseudohongiella</taxon>
    </lineage>
</organism>
<dbReference type="PANTHER" id="PTHR38780:SF1">
    <property type="entry name" value="PROTEIN TUSC"/>
    <property type="match status" value="1"/>
</dbReference>
<comment type="caution">
    <text evidence="2">The sequence shown here is derived from an EMBL/GenBank/DDBJ whole genome shotgun (WGS) entry which is preliminary data.</text>
</comment>
<dbReference type="InterPro" id="IPR017462">
    <property type="entry name" value="Sulphur_relay_TusC/DsrF"/>
</dbReference>
<comment type="similarity">
    <text evidence="1">Belongs to the DsrF/TusC family.</text>
</comment>
<sequence length="118" mass="12608">MKTLTFLARSAPHGTGKAKALQDMVLSAAVFEQKIQLVFLDDGVYQLLAGQDPSALPAKNVSAALPALELYGVDRVFLDADSLQTRGLGDSELLIPAQSCTAEEIRLLIADSDMVFSL</sequence>